<dbReference type="GO" id="GO:0005634">
    <property type="term" value="C:nucleus"/>
    <property type="evidence" value="ECO:0007669"/>
    <property type="project" value="UniProtKB-SubCell"/>
</dbReference>
<evidence type="ECO:0000256" key="6">
    <source>
        <dbReference type="SAM" id="Coils"/>
    </source>
</evidence>
<proteinExistence type="predicted"/>
<gene>
    <name evidence="9" type="ORF">MPDQ_007725</name>
</gene>
<dbReference type="Proteomes" id="UP000319663">
    <property type="component" value="Unassembled WGS sequence"/>
</dbReference>
<organism evidence="9 10">
    <name type="scientific">Monascus purpureus</name>
    <name type="common">Red mold</name>
    <name type="synonym">Monascus anka</name>
    <dbReference type="NCBI Taxonomy" id="5098"/>
    <lineage>
        <taxon>Eukaryota</taxon>
        <taxon>Fungi</taxon>
        <taxon>Dikarya</taxon>
        <taxon>Ascomycota</taxon>
        <taxon>Pezizomycotina</taxon>
        <taxon>Eurotiomycetes</taxon>
        <taxon>Eurotiomycetidae</taxon>
        <taxon>Eurotiales</taxon>
        <taxon>Aspergillaceae</taxon>
        <taxon>Monascus</taxon>
    </lineage>
</organism>
<evidence type="ECO:0000313" key="10">
    <source>
        <dbReference type="Proteomes" id="UP000319663"/>
    </source>
</evidence>
<dbReference type="GO" id="GO:0000978">
    <property type="term" value="F:RNA polymerase II cis-regulatory region sequence-specific DNA binding"/>
    <property type="evidence" value="ECO:0007669"/>
    <property type="project" value="TreeGrafter"/>
</dbReference>
<feature type="region of interest" description="Disordered" evidence="7">
    <location>
        <begin position="143"/>
        <end position="164"/>
    </location>
</feature>
<dbReference type="PANTHER" id="PTHR11037">
    <property type="entry name" value="TRANSCRIPTION FACTOR CP2"/>
    <property type="match status" value="1"/>
</dbReference>
<feature type="coiled-coil region" evidence="6">
    <location>
        <begin position="446"/>
        <end position="473"/>
    </location>
</feature>
<evidence type="ECO:0000313" key="9">
    <source>
        <dbReference type="EMBL" id="TQB71195.1"/>
    </source>
</evidence>
<evidence type="ECO:0000256" key="2">
    <source>
        <dbReference type="ARBA" id="ARBA00023015"/>
    </source>
</evidence>
<dbReference type="Pfam" id="PF25416">
    <property type="entry name" value="GRHL1_C"/>
    <property type="match status" value="1"/>
</dbReference>
<dbReference type="InterPro" id="IPR057520">
    <property type="entry name" value="GRHL1/CP2_C"/>
</dbReference>
<name>A0A507QVC2_MONPU</name>
<feature type="compositionally biased region" description="Low complexity" evidence="7">
    <location>
        <begin position="149"/>
        <end position="162"/>
    </location>
</feature>
<keyword evidence="2" id="KW-0805">Transcription regulation</keyword>
<keyword evidence="10" id="KW-1185">Reference proteome</keyword>
<feature type="region of interest" description="Disordered" evidence="7">
    <location>
        <begin position="50"/>
        <end position="69"/>
    </location>
</feature>
<evidence type="ECO:0000256" key="4">
    <source>
        <dbReference type="ARBA" id="ARBA00023163"/>
    </source>
</evidence>
<dbReference type="AlphaFoldDB" id="A0A507QVC2"/>
<dbReference type="PANTHER" id="PTHR11037:SF20">
    <property type="entry name" value="PROTEIN GRAINYHEAD"/>
    <property type="match status" value="1"/>
</dbReference>
<feature type="compositionally biased region" description="Polar residues" evidence="7">
    <location>
        <begin position="588"/>
        <end position="624"/>
    </location>
</feature>
<dbReference type="GO" id="GO:0001228">
    <property type="term" value="F:DNA-binding transcription activator activity, RNA polymerase II-specific"/>
    <property type="evidence" value="ECO:0007669"/>
    <property type="project" value="TreeGrafter"/>
</dbReference>
<reference evidence="9 10" key="1">
    <citation type="submission" date="2019-06" db="EMBL/GenBank/DDBJ databases">
        <title>Wine fermentation using esterase from Monascus purpureus.</title>
        <authorList>
            <person name="Geng C."/>
            <person name="Zhang Y."/>
        </authorList>
    </citation>
    <scope>NUCLEOTIDE SEQUENCE [LARGE SCALE GENOMIC DNA]</scope>
    <source>
        <strain evidence="9">HQ1</strain>
    </source>
</reference>
<dbReference type="STRING" id="5098.A0A507QVC2"/>
<feature type="region of interest" description="Disordered" evidence="7">
    <location>
        <begin position="578"/>
        <end position="630"/>
    </location>
</feature>
<dbReference type="InterPro" id="IPR007604">
    <property type="entry name" value="CP2"/>
</dbReference>
<evidence type="ECO:0000256" key="5">
    <source>
        <dbReference type="ARBA" id="ARBA00023242"/>
    </source>
</evidence>
<accession>A0A507QVC2</accession>
<evidence type="ECO:0000256" key="1">
    <source>
        <dbReference type="ARBA" id="ARBA00004123"/>
    </source>
</evidence>
<sequence length="769" mass="85028">MFGSRRASQKPDDEFITKFRKAFPHVVSTTSLPMDASEAAVLGPAALESLHSPTSPSTMHRDAFDADDTAPGAMQDLRFTWPFMDPNSFDYPMPLANQTHGYCAPPRLGGMDNMFHGQPGNLQPSPIGLGMTTAVPLSSHIVAPHHSHSSSCSSGSSRRSSSAMGLDHFNPQYFPGQFQDFSFGQQGSYAPSTFVHHNSGYGSVDNRMGERSPHDVDMQLNPPYHVSTTAPTDTASRLESQSENNEKFRYNVTLRAPTAMIKHPKEIPVTYLNKGQTYTLSVVDSNPPPVGTNLVRYRTYVRVSFEEEEQRSKVAACWQLWKEGRGLNEAHQRGGKLLAVECADPIQVADDSQNDRQVQLESASFDGFCVTWTADLTTGVSYCAISVRFNFLSTDFSHSKGVKGVPVRLCAKTQMISPEEGVDGSTGHKAEVSYCKVKLFRDHGAERKLSNDVAHVKKAIEKLKQQIAQAELGAGSFGKRKRGSMSAARPAKFLKHSRSWSIDPQNADGEKLSVEDDLHTRLVMMQDMFSSTRPVSVLSLRGDEQDDPDLFPVQLSTDLHEPIVKVHTLRHQRTNESLNSIDAPPSMVTLSPTNSTVSLSSPRHTSFVRSDSGYHSSRDPSASGSEKRLLDHPVKVPKLQTGLGGMPMGCIEAVDVDPTYQPPAERLPRPVACFYARFDRDGCQQSDPYYRAVYLNERTVDDLTKKISEKQEMDPGQIIRVVHISRNGLKVMVDDDMIRELTDGQDMIVEFCHVSPSTMGDAVEVLLKY</sequence>
<evidence type="ECO:0000259" key="8">
    <source>
        <dbReference type="PROSITE" id="PS51968"/>
    </source>
</evidence>
<protein>
    <recommendedName>
        <fullName evidence="8">Grh/CP2 DB domain-containing protein</fullName>
    </recommendedName>
</protein>
<dbReference type="EMBL" id="VIFY01000086">
    <property type="protein sequence ID" value="TQB71195.1"/>
    <property type="molecule type" value="Genomic_DNA"/>
</dbReference>
<feature type="domain" description="Grh/CP2 DB" evidence="8">
    <location>
        <begin position="246"/>
        <end position="502"/>
    </location>
</feature>
<dbReference type="InterPro" id="IPR040167">
    <property type="entry name" value="TF_CP2-like"/>
</dbReference>
<evidence type="ECO:0000256" key="7">
    <source>
        <dbReference type="SAM" id="MobiDB-lite"/>
    </source>
</evidence>
<keyword evidence="3" id="KW-0238">DNA-binding</keyword>
<comment type="subcellular location">
    <subcellularLocation>
        <location evidence="1">Nucleus</location>
    </subcellularLocation>
</comment>
<keyword evidence="5" id="KW-0539">Nucleus</keyword>
<evidence type="ECO:0000256" key="3">
    <source>
        <dbReference type="ARBA" id="ARBA00023125"/>
    </source>
</evidence>
<keyword evidence="6" id="KW-0175">Coiled coil</keyword>
<keyword evidence="4" id="KW-0804">Transcription</keyword>
<comment type="caution">
    <text evidence="9">The sequence shown here is derived from an EMBL/GenBank/DDBJ whole genome shotgun (WGS) entry which is preliminary data.</text>
</comment>
<dbReference type="Pfam" id="PF04516">
    <property type="entry name" value="CP2"/>
    <property type="match status" value="1"/>
</dbReference>
<dbReference type="PROSITE" id="PS51968">
    <property type="entry name" value="GRH_CP2_DB"/>
    <property type="match status" value="1"/>
</dbReference>